<evidence type="ECO:0000256" key="11">
    <source>
        <dbReference type="ARBA" id="ARBA00022695"/>
    </source>
</evidence>
<evidence type="ECO:0000256" key="3">
    <source>
        <dbReference type="ARBA" id="ARBA00011245"/>
    </source>
</evidence>
<dbReference type="PROSITE" id="PS50507">
    <property type="entry name" value="RDRP_SSRNA_POS"/>
    <property type="match status" value="1"/>
</dbReference>
<evidence type="ECO:0000256" key="19">
    <source>
        <dbReference type="ARBA" id="ARBA00023136"/>
    </source>
</evidence>
<dbReference type="CDD" id="cd23172">
    <property type="entry name" value="ps-ssRNAv_Astroviridae_RdRp"/>
    <property type="match status" value="1"/>
</dbReference>
<keyword evidence="12" id="KW-0547">Nucleotide-binding</keyword>
<sequence>MSLYLNRADEALATSDGTQLKPRFDARNWFDELRRIGPNLPWYITYQPRMLFFPTLKPDRVLTASTVCEGEWRTFVLDMCCGVHVATEVNHIPDHQPTILAAALIADRADKARTISDLRLDNEILRGQIAVLRQEQATTPRLALTWPTIFALVFLGFSLFWHSANALTTTSTTQSVNPIKILELNKWLDDFIDKAKNVIHTHHYTVVNTVRQSPSWLLATTIVPYLWQVVTVVLSVITVYRAEHRILSLLFLAAATISGGDWVFLASASFQTHASAIIQIACVIISHMDPIGSICISALAMFMTFVASMCASNTTFVQQSRAALANTAILVLAIVLRTLRLPALPIAIGLAIIRAYSILTTPTGATVEIRSDDGKVLAKESLKPSLLFRFKQRLRRFAQLRSSMPPLVRVNPTAVLRIETPDGIGTGFFCANYIVTAGHVVGQHKVVSACVGNAKYQAPVVRHVENKDIALLKIPQPLQNYPRLKIASKIETEWLCVYSPDGEGAIISSVTPGHQVDECLDYATPTRDGMSGAPVVNVDGRVMGVHLTNTGFTGGAQIITQADVTDPPKSTPTEEKLRAELEDLKKQLATFTQSNTHDDIIGLIREAMAREMKILRAELNKELAGITQDQQGDFSQTKKGKTKRGRGRIKLRLAGAKKRRQKGPVFTEEEYQRLLDEGLTPDEIRNMVDELYEEEAAGFPEWEEMSDGYDPDEDWEFESDSDFGQKKIKVPSFNQYLERHYNPKDVQNMLDSLTPADIEAVGPLYPLTIKCSNPGLCSALLCCIDRYAALNGLSPPTQGLNYTQRRVPKKREAGPEPSGPEIHTLDAWEALRLPPRRRLVPDNYPVVCNLPINRPIFDTKQADDPLLGLLPPCDPDLPFGPAVWGPEAYTKSFEKFYYAEPSKFWELYPEECAFADKQWRIHYNFLEDSRVIHVTSTDKNMDSTPGYPKCEEYESERDYLEENGWGPYIREFKRVDAGEKPKVLWYCFLKKEQLKKEKIKDGDIRQIVCPDTIYSRIGAALEQHQNNLMKKHTEDSSGQCGWTPFFGGFARRMRKLDHGHIIEFDWTRFDGTIPRALLKHIKDLRWEKMNKTHRERYKHIHDWYVENLLTRYVLMPSGEVTVQRRGNPSGQISTTPDNCMVNYWLQAFEFAYLNKGKDINSLWKEYETIVYGDDRLTSTPCIPDNYVERVVEMYKTVFGMWVKPEKVKVTDTIKGTSFCGFTVGDNYQPIPSNPDKLWSSLVTPCQKLPDELALYGKLLSFKILMHNSEDHPFKEYIEKCLAALETGRTLPKITDEQLDRLWRGGPKTASNG</sequence>
<keyword evidence="10 23" id="KW-0812">Transmembrane</keyword>
<dbReference type="GO" id="GO:0033644">
    <property type="term" value="C:host cell membrane"/>
    <property type="evidence" value="ECO:0007669"/>
    <property type="project" value="UniProtKB-SubCell"/>
</dbReference>
<evidence type="ECO:0000256" key="13">
    <source>
        <dbReference type="ARBA" id="ARBA00022758"/>
    </source>
</evidence>
<keyword evidence="18 23" id="KW-1133">Transmembrane helix</keyword>
<evidence type="ECO:0000256" key="4">
    <source>
        <dbReference type="ARBA" id="ARBA00019743"/>
    </source>
</evidence>
<proteinExistence type="inferred from homology"/>
<comment type="similarity">
    <text evidence="2">Belongs to the astroviridae polyprotein 1AB family.</text>
</comment>
<dbReference type="GO" id="GO:0003968">
    <property type="term" value="F:RNA-directed RNA polymerase activity"/>
    <property type="evidence" value="ECO:0007669"/>
    <property type="project" value="UniProtKB-KW"/>
</dbReference>
<dbReference type="EMBL" id="MK378505">
    <property type="protein sequence ID" value="QBJ01366.1"/>
    <property type="molecule type" value="Genomic_RNA"/>
</dbReference>
<evidence type="ECO:0000256" key="21">
    <source>
        <dbReference type="ARBA" id="ARBA00047383"/>
    </source>
</evidence>
<feature type="transmembrane region" description="Helical" evidence="23">
    <location>
        <begin position="290"/>
        <end position="311"/>
    </location>
</feature>
<evidence type="ECO:0000256" key="17">
    <source>
        <dbReference type="ARBA" id="ARBA00022953"/>
    </source>
</evidence>
<dbReference type="GO" id="GO:0039694">
    <property type="term" value="P:viral RNA genome replication"/>
    <property type="evidence" value="ECO:0007669"/>
    <property type="project" value="InterPro"/>
</dbReference>
<dbReference type="InterPro" id="IPR007094">
    <property type="entry name" value="RNA-dir_pol_PSvirus"/>
</dbReference>
<keyword evidence="13" id="KW-0688">Ribosomal frameshifting</keyword>
<dbReference type="InterPro" id="IPR009003">
    <property type="entry name" value="Peptidase_S1_PA"/>
</dbReference>
<reference evidence="25" key="1">
    <citation type="submission" date="2018-12" db="EMBL/GenBank/DDBJ databases">
        <title>A reference catalog of porcine virome.</title>
        <authorList>
            <person name="He B."/>
            <person name="Tu C."/>
        </authorList>
    </citation>
    <scope>NUCLEOTIDE SEQUENCE</scope>
    <source>
        <strain evidence="25">PoAstV_VIRES_HeB02_C1</strain>
    </source>
</reference>
<evidence type="ECO:0000256" key="5">
    <source>
        <dbReference type="ARBA" id="ARBA00022484"/>
    </source>
</evidence>
<dbReference type="GO" id="GO:0006508">
    <property type="term" value="P:proteolysis"/>
    <property type="evidence" value="ECO:0007669"/>
    <property type="project" value="UniProtKB-KW"/>
</dbReference>
<keyword evidence="11" id="KW-0548">Nucleotidyltransferase</keyword>
<keyword evidence="17" id="KW-0693">Viral RNA replication</keyword>
<keyword evidence="7" id="KW-0597">Phosphoprotein</keyword>
<keyword evidence="8" id="KW-0645">Protease</keyword>
<dbReference type="SUPFAM" id="SSF56672">
    <property type="entry name" value="DNA/RNA polymerases"/>
    <property type="match status" value="1"/>
</dbReference>
<dbReference type="GO" id="GO:0003723">
    <property type="term" value="F:RNA binding"/>
    <property type="evidence" value="ECO:0007669"/>
    <property type="project" value="InterPro"/>
</dbReference>
<dbReference type="InterPro" id="IPR001205">
    <property type="entry name" value="RNA-dir_pol_C"/>
</dbReference>
<name>A0A513Q804_PASV1</name>
<dbReference type="InterPro" id="IPR043502">
    <property type="entry name" value="DNA/RNA_pol_sf"/>
</dbReference>
<evidence type="ECO:0000256" key="6">
    <source>
        <dbReference type="ARBA" id="ARBA00022520"/>
    </source>
</evidence>
<keyword evidence="16" id="KW-1043">Host membrane</keyword>
<comment type="subcellular location">
    <subcellularLocation>
        <location evidence="1">Host membrane</location>
        <topology evidence="1">Multi-pass membrane protein</topology>
    </subcellularLocation>
</comment>
<feature type="transmembrane region" description="Helical" evidence="23">
    <location>
        <begin position="142"/>
        <end position="161"/>
    </location>
</feature>
<evidence type="ECO:0000256" key="20">
    <source>
        <dbReference type="ARBA" id="ARBA00045910"/>
    </source>
</evidence>
<evidence type="ECO:0000256" key="18">
    <source>
        <dbReference type="ARBA" id="ARBA00022989"/>
    </source>
</evidence>
<dbReference type="InterPro" id="IPR043128">
    <property type="entry name" value="Rev_trsase/Diguanyl_cyclase"/>
</dbReference>
<dbReference type="Gene3D" id="3.30.70.270">
    <property type="match status" value="1"/>
</dbReference>
<evidence type="ECO:0000259" key="24">
    <source>
        <dbReference type="PROSITE" id="PS50507"/>
    </source>
</evidence>
<keyword evidence="5" id="KW-0696">RNA-directed RNA polymerase</keyword>
<feature type="coiled-coil region" evidence="22">
    <location>
        <begin position="574"/>
        <end position="629"/>
    </location>
</feature>
<keyword evidence="9" id="KW-0808">Transferase</keyword>
<dbReference type="Pfam" id="PF00680">
    <property type="entry name" value="RdRP_1"/>
    <property type="match status" value="1"/>
</dbReference>
<dbReference type="Gene3D" id="2.40.10.10">
    <property type="entry name" value="Trypsin-like serine proteases"/>
    <property type="match status" value="2"/>
</dbReference>
<feature type="transmembrane region" description="Helical" evidence="23">
    <location>
        <begin position="247"/>
        <end position="270"/>
    </location>
</feature>
<organism evidence="25">
    <name type="scientific">Porcine astrovirus 1</name>
    <name type="common">PAstV-1</name>
    <dbReference type="NCBI Taxonomy" id="1239567"/>
    <lineage>
        <taxon>Viruses</taxon>
        <taxon>Riboviria</taxon>
        <taxon>Orthornavirae</taxon>
        <taxon>Pisuviricota</taxon>
        <taxon>Stelpaviricetes</taxon>
        <taxon>Stellavirales</taxon>
        <taxon>Astroviridae</taxon>
        <taxon>Mamastrovirus</taxon>
        <taxon>Mamastrovirus suis</taxon>
    </lineage>
</organism>
<keyword evidence="19 23" id="KW-0472">Membrane</keyword>
<dbReference type="GO" id="GO:0000166">
    <property type="term" value="F:nucleotide binding"/>
    <property type="evidence" value="ECO:0007669"/>
    <property type="project" value="UniProtKB-KW"/>
</dbReference>
<dbReference type="GO" id="GO:0075523">
    <property type="term" value="P:viral translational frameshifting"/>
    <property type="evidence" value="ECO:0007669"/>
    <property type="project" value="UniProtKB-KW"/>
</dbReference>
<evidence type="ECO:0000256" key="9">
    <source>
        <dbReference type="ARBA" id="ARBA00022679"/>
    </source>
</evidence>
<keyword evidence="14" id="KW-0378">Hydrolase</keyword>
<evidence type="ECO:0000256" key="1">
    <source>
        <dbReference type="ARBA" id="ARBA00004301"/>
    </source>
</evidence>
<dbReference type="InterPro" id="IPR045836">
    <property type="entry name" value="Astro_VPg"/>
</dbReference>
<evidence type="ECO:0000256" key="23">
    <source>
        <dbReference type="SAM" id="Phobius"/>
    </source>
</evidence>
<comment type="subunit">
    <text evidence="3">Monomer.</text>
</comment>
<dbReference type="InterPro" id="IPR043504">
    <property type="entry name" value="Peptidase_S1_PA_chymotrypsin"/>
</dbReference>
<dbReference type="GO" id="GO:0006351">
    <property type="term" value="P:DNA-templated transcription"/>
    <property type="evidence" value="ECO:0007669"/>
    <property type="project" value="InterPro"/>
</dbReference>
<evidence type="ECO:0000256" key="16">
    <source>
        <dbReference type="ARBA" id="ARBA00022870"/>
    </source>
</evidence>
<dbReference type="GO" id="GO:0008236">
    <property type="term" value="F:serine-type peptidase activity"/>
    <property type="evidence" value="ECO:0007669"/>
    <property type="project" value="UniProtKB-KW"/>
</dbReference>
<evidence type="ECO:0000256" key="8">
    <source>
        <dbReference type="ARBA" id="ARBA00022670"/>
    </source>
</evidence>
<evidence type="ECO:0000256" key="14">
    <source>
        <dbReference type="ARBA" id="ARBA00022801"/>
    </source>
</evidence>
<dbReference type="SUPFAM" id="SSF50494">
    <property type="entry name" value="Trypsin-like serine proteases"/>
    <property type="match status" value="1"/>
</dbReference>
<accession>A0A513Q804</accession>
<dbReference type="Pfam" id="PF19416">
    <property type="entry name" value="Astro_VPg"/>
    <property type="match status" value="1"/>
</dbReference>
<evidence type="ECO:0000256" key="12">
    <source>
        <dbReference type="ARBA" id="ARBA00022741"/>
    </source>
</evidence>
<evidence type="ECO:0000313" key="25">
    <source>
        <dbReference type="EMBL" id="QBJ01366.1"/>
    </source>
</evidence>
<feature type="transmembrane region" description="Helical" evidence="23">
    <location>
        <begin position="216"/>
        <end position="240"/>
    </location>
</feature>
<keyword evidence="15" id="KW-0720">Serine protease</keyword>
<keyword evidence="6" id="KW-0191">Covalent protein-RNA linkage</keyword>
<keyword evidence="22" id="KW-0175">Coiled coil</keyword>
<protein>
    <recommendedName>
        <fullName evidence="4">Non-structural polyprotein 1AB</fullName>
    </recommendedName>
</protein>
<feature type="domain" description="RdRp catalytic" evidence="24">
    <location>
        <begin position="1059"/>
        <end position="1187"/>
    </location>
</feature>
<evidence type="ECO:0000256" key="15">
    <source>
        <dbReference type="ARBA" id="ARBA00022825"/>
    </source>
</evidence>
<evidence type="ECO:0000256" key="7">
    <source>
        <dbReference type="ARBA" id="ARBA00022553"/>
    </source>
</evidence>
<evidence type="ECO:0000256" key="10">
    <source>
        <dbReference type="ARBA" id="ARBA00022692"/>
    </source>
</evidence>
<feature type="transmembrane region" description="Helical" evidence="23">
    <location>
        <begin position="323"/>
        <end position="353"/>
    </location>
</feature>
<organismHost>
    <name type="scientific">Sus scrofa</name>
    <name type="common">Pig</name>
    <dbReference type="NCBI Taxonomy" id="9823"/>
</organismHost>
<comment type="function">
    <text evidence="20">Responsible for the cleavage of the polyprotein into functional products.</text>
</comment>
<evidence type="ECO:0000256" key="2">
    <source>
        <dbReference type="ARBA" id="ARBA00005873"/>
    </source>
</evidence>
<dbReference type="Pfam" id="PF13365">
    <property type="entry name" value="Trypsin_2"/>
    <property type="match status" value="1"/>
</dbReference>
<comment type="catalytic activity">
    <reaction evidence="21">
        <text>RNA(n) + a ribonucleoside 5'-triphosphate = RNA(n+1) + diphosphate</text>
        <dbReference type="Rhea" id="RHEA:21248"/>
        <dbReference type="Rhea" id="RHEA-COMP:14527"/>
        <dbReference type="Rhea" id="RHEA-COMP:17342"/>
        <dbReference type="ChEBI" id="CHEBI:33019"/>
        <dbReference type="ChEBI" id="CHEBI:61557"/>
        <dbReference type="ChEBI" id="CHEBI:140395"/>
    </reaction>
</comment>
<evidence type="ECO:0000256" key="22">
    <source>
        <dbReference type="SAM" id="Coils"/>
    </source>
</evidence>